<dbReference type="Proteomes" id="UP000828390">
    <property type="component" value="Unassembled WGS sequence"/>
</dbReference>
<dbReference type="InterPro" id="IPR008972">
    <property type="entry name" value="Cupredoxin"/>
</dbReference>
<reference evidence="2" key="2">
    <citation type="submission" date="2020-11" db="EMBL/GenBank/DDBJ databases">
        <authorList>
            <person name="McCartney M.A."/>
            <person name="Auch B."/>
            <person name="Kono T."/>
            <person name="Mallez S."/>
            <person name="Becker A."/>
            <person name="Gohl D.M."/>
            <person name="Silverstein K.A.T."/>
            <person name="Koren S."/>
            <person name="Bechman K.B."/>
            <person name="Herman A."/>
            <person name="Abrahante J.E."/>
            <person name="Garbe J."/>
        </authorList>
    </citation>
    <scope>NUCLEOTIDE SEQUENCE</scope>
    <source>
        <strain evidence="2">Duluth1</strain>
        <tissue evidence="2">Whole animal</tissue>
    </source>
</reference>
<sequence>MTLYPMRVFIEGQTFIVCGSDAFDIERREFHSIIIHPGERYDFLWTSPNTTDRRQYMFVAETIETRESHGKYHAAEAILEMVDYKLYATNLNPSKASDVNCYNFNCTVLNCPPQYEAPTTLATCITFSDIKNNDPIREKEKILGNRVDNEYCFNFGFPGRNGTTPGSVNAREFIFPSVPILTQPNEETTGCNEAQCSRDVCVNAHT</sequence>
<dbReference type="InterPro" id="IPR001117">
    <property type="entry name" value="Cu-oxidase_2nd"/>
</dbReference>
<protein>
    <recommendedName>
        <fullName evidence="1">Plastocyanin-like domain-containing protein</fullName>
    </recommendedName>
</protein>
<name>A0A9D4CY57_DREPO</name>
<evidence type="ECO:0000259" key="1">
    <source>
        <dbReference type="Pfam" id="PF00394"/>
    </source>
</evidence>
<comment type="caution">
    <text evidence="2">The sequence shown here is derived from an EMBL/GenBank/DDBJ whole genome shotgun (WGS) entry which is preliminary data.</text>
</comment>
<organism evidence="2 3">
    <name type="scientific">Dreissena polymorpha</name>
    <name type="common">Zebra mussel</name>
    <name type="synonym">Mytilus polymorpha</name>
    <dbReference type="NCBI Taxonomy" id="45954"/>
    <lineage>
        <taxon>Eukaryota</taxon>
        <taxon>Metazoa</taxon>
        <taxon>Spiralia</taxon>
        <taxon>Lophotrochozoa</taxon>
        <taxon>Mollusca</taxon>
        <taxon>Bivalvia</taxon>
        <taxon>Autobranchia</taxon>
        <taxon>Heteroconchia</taxon>
        <taxon>Euheterodonta</taxon>
        <taxon>Imparidentia</taxon>
        <taxon>Neoheterodontei</taxon>
        <taxon>Myida</taxon>
        <taxon>Dreissenoidea</taxon>
        <taxon>Dreissenidae</taxon>
        <taxon>Dreissena</taxon>
    </lineage>
</organism>
<dbReference type="Gene3D" id="2.60.40.420">
    <property type="entry name" value="Cupredoxins - blue copper proteins"/>
    <property type="match status" value="1"/>
</dbReference>
<proteinExistence type="predicted"/>
<evidence type="ECO:0000313" key="3">
    <source>
        <dbReference type="Proteomes" id="UP000828390"/>
    </source>
</evidence>
<dbReference type="AlphaFoldDB" id="A0A9D4CY57"/>
<dbReference type="EMBL" id="JAIWYP010000011">
    <property type="protein sequence ID" value="KAH3735422.1"/>
    <property type="molecule type" value="Genomic_DNA"/>
</dbReference>
<keyword evidence="3" id="KW-1185">Reference proteome</keyword>
<feature type="domain" description="Plastocyanin-like" evidence="1">
    <location>
        <begin position="7"/>
        <end position="79"/>
    </location>
</feature>
<evidence type="ECO:0000313" key="2">
    <source>
        <dbReference type="EMBL" id="KAH3735422.1"/>
    </source>
</evidence>
<accession>A0A9D4CY57</accession>
<reference evidence="2" key="1">
    <citation type="journal article" date="2019" name="bioRxiv">
        <title>The Genome of the Zebra Mussel, Dreissena polymorpha: A Resource for Invasive Species Research.</title>
        <authorList>
            <person name="McCartney M.A."/>
            <person name="Auch B."/>
            <person name="Kono T."/>
            <person name="Mallez S."/>
            <person name="Zhang Y."/>
            <person name="Obille A."/>
            <person name="Becker A."/>
            <person name="Abrahante J.E."/>
            <person name="Garbe J."/>
            <person name="Badalamenti J.P."/>
            <person name="Herman A."/>
            <person name="Mangelson H."/>
            <person name="Liachko I."/>
            <person name="Sullivan S."/>
            <person name="Sone E.D."/>
            <person name="Koren S."/>
            <person name="Silverstein K.A.T."/>
            <person name="Beckman K.B."/>
            <person name="Gohl D.M."/>
        </authorList>
    </citation>
    <scope>NUCLEOTIDE SEQUENCE</scope>
    <source>
        <strain evidence="2">Duluth1</strain>
        <tissue evidence="2">Whole animal</tissue>
    </source>
</reference>
<dbReference type="Pfam" id="PF00394">
    <property type="entry name" value="Cu-oxidase"/>
    <property type="match status" value="1"/>
</dbReference>
<gene>
    <name evidence="2" type="ORF">DPMN_041950</name>
</gene>
<dbReference type="SUPFAM" id="SSF49503">
    <property type="entry name" value="Cupredoxins"/>
    <property type="match status" value="1"/>
</dbReference>